<dbReference type="RefSeq" id="WP_183201749.1">
    <property type="nucleotide sequence ID" value="NZ_BAAAER010000002.1"/>
</dbReference>
<evidence type="ECO:0000256" key="1">
    <source>
        <dbReference type="SAM" id="MobiDB-lite"/>
    </source>
</evidence>
<keyword evidence="2" id="KW-0732">Signal</keyword>
<sequence>MRMLLAAAGAAIVVLAASPVLAGGPNGGSGQPPRPGPCCGHPGGGNTNINVNVNARASAYASASAGSYFNARTYDVGTYRGGYSGGGSVYVGGGYGGDIGGYVGAPVYFNEQALEGAPCPSAPFGYVVTGFGRGEREPSHCGYRYREEHDRGGRYGYSERRESYEESRYEVRESYEEYEAYEGGEYYGRERDCDCRSDREAAPYPPAYLPDPPRYERPAPRRAEPPRRSLPRQTYSQEPGERG</sequence>
<feature type="chain" id="PRO_5030545722" description="Translation initiation factor IF-2" evidence="2">
    <location>
        <begin position="23"/>
        <end position="243"/>
    </location>
</feature>
<reference evidence="3 4" key="1">
    <citation type="submission" date="2020-08" db="EMBL/GenBank/DDBJ databases">
        <title>Genomic Encyclopedia of Type Strains, Phase IV (KMG-IV): sequencing the most valuable type-strain genomes for metagenomic binning, comparative biology and taxonomic classification.</title>
        <authorList>
            <person name="Goeker M."/>
        </authorList>
    </citation>
    <scope>NUCLEOTIDE SEQUENCE [LARGE SCALE GENOMIC DNA]</scope>
    <source>
        <strain evidence="3 4">DSM 23960</strain>
    </source>
</reference>
<organism evidence="3 4">
    <name type="scientific">Brevundimonas lenta</name>
    <dbReference type="NCBI Taxonomy" id="424796"/>
    <lineage>
        <taxon>Bacteria</taxon>
        <taxon>Pseudomonadati</taxon>
        <taxon>Pseudomonadota</taxon>
        <taxon>Alphaproteobacteria</taxon>
        <taxon>Caulobacterales</taxon>
        <taxon>Caulobacteraceae</taxon>
        <taxon>Brevundimonas</taxon>
    </lineage>
</organism>
<evidence type="ECO:0000313" key="4">
    <source>
        <dbReference type="Proteomes" id="UP000529946"/>
    </source>
</evidence>
<feature type="compositionally biased region" description="Pro residues" evidence="1">
    <location>
        <begin position="203"/>
        <end position="212"/>
    </location>
</feature>
<evidence type="ECO:0000256" key="2">
    <source>
        <dbReference type="SAM" id="SignalP"/>
    </source>
</evidence>
<keyword evidence="4" id="KW-1185">Reference proteome</keyword>
<feature type="signal peptide" evidence="2">
    <location>
        <begin position="1"/>
        <end position="22"/>
    </location>
</feature>
<dbReference type="EMBL" id="JACIDM010000001">
    <property type="protein sequence ID" value="MBB4081267.1"/>
    <property type="molecule type" value="Genomic_DNA"/>
</dbReference>
<dbReference type="Proteomes" id="UP000529946">
    <property type="component" value="Unassembled WGS sequence"/>
</dbReference>
<feature type="compositionally biased region" description="Basic and acidic residues" evidence="1">
    <location>
        <begin position="213"/>
        <end position="227"/>
    </location>
</feature>
<feature type="region of interest" description="Disordered" evidence="1">
    <location>
        <begin position="197"/>
        <end position="243"/>
    </location>
</feature>
<proteinExistence type="predicted"/>
<evidence type="ECO:0000313" key="3">
    <source>
        <dbReference type="EMBL" id="MBB4081267.1"/>
    </source>
</evidence>
<evidence type="ECO:0008006" key="5">
    <source>
        <dbReference type="Google" id="ProtNLM"/>
    </source>
</evidence>
<name>A0A7W6JBQ0_9CAUL</name>
<comment type="caution">
    <text evidence="3">The sequence shown here is derived from an EMBL/GenBank/DDBJ whole genome shotgun (WGS) entry which is preliminary data.</text>
</comment>
<protein>
    <recommendedName>
        <fullName evidence="5">Translation initiation factor IF-2</fullName>
    </recommendedName>
</protein>
<gene>
    <name evidence="3" type="ORF">GGR12_000106</name>
</gene>
<accession>A0A7W6JBQ0</accession>
<dbReference type="AlphaFoldDB" id="A0A7W6JBQ0"/>